<reference evidence="2 3" key="1">
    <citation type="submission" date="2012-11" db="EMBL/GenBank/DDBJ databases">
        <title>Genome assembly of Thiorhodococcus sp. AK35.</title>
        <authorList>
            <person name="Nupur N."/>
            <person name="Khatri I."/>
            <person name="Subramanian S."/>
            <person name="Pinnaka A."/>
        </authorList>
    </citation>
    <scope>NUCLEOTIDE SEQUENCE [LARGE SCALE GENOMIC DNA]</scope>
    <source>
        <strain evidence="2 3">AK35</strain>
    </source>
</reference>
<evidence type="ECO:0000313" key="2">
    <source>
        <dbReference type="EMBL" id="EXJ16582.1"/>
    </source>
</evidence>
<protein>
    <submittedName>
        <fullName evidence="2">Uncharacterized protein</fullName>
    </submittedName>
</protein>
<evidence type="ECO:0000313" key="3">
    <source>
        <dbReference type="Proteomes" id="UP000019460"/>
    </source>
</evidence>
<dbReference type="EMBL" id="AONC01000009">
    <property type="protein sequence ID" value="EXJ16582.1"/>
    <property type="molecule type" value="Genomic_DNA"/>
</dbReference>
<name>W9VKH4_9GAMM</name>
<keyword evidence="3" id="KW-1185">Reference proteome</keyword>
<proteinExistence type="predicted"/>
<evidence type="ECO:0000256" key="1">
    <source>
        <dbReference type="SAM" id="MobiDB-lite"/>
    </source>
</evidence>
<dbReference type="AlphaFoldDB" id="W9VKH4"/>
<gene>
    <name evidence="2" type="ORF">D779_4135</name>
</gene>
<feature type="region of interest" description="Disordered" evidence="1">
    <location>
        <begin position="1"/>
        <end position="28"/>
    </location>
</feature>
<dbReference type="PATRIC" id="fig|1249627.3.peg.641"/>
<dbReference type="STRING" id="1249627.D779_4135"/>
<organism evidence="2 3">
    <name type="scientific">Imhoffiella purpurea</name>
    <dbReference type="NCBI Taxonomy" id="1249627"/>
    <lineage>
        <taxon>Bacteria</taxon>
        <taxon>Pseudomonadati</taxon>
        <taxon>Pseudomonadota</taxon>
        <taxon>Gammaproteobacteria</taxon>
        <taxon>Chromatiales</taxon>
        <taxon>Chromatiaceae</taxon>
        <taxon>Imhoffiella</taxon>
    </lineage>
</organism>
<accession>W9VKH4</accession>
<comment type="caution">
    <text evidence="2">The sequence shown here is derived from an EMBL/GenBank/DDBJ whole genome shotgun (WGS) entry which is preliminary data.</text>
</comment>
<dbReference type="Proteomes" id="UP000019460">
    <property type="component" value="Unassembled WGS sequence"/>
</dbReference>
<sequence>MHCPKPLSDSREQSPPADAQGLETKPLEAGGWRLEAGGHYIAILYS</sequence>